<evidence type="ECO:0000313" key="1">
    <source>
        <dbReference type="EMBL" id="CZT20470.1"/>
    </source>
</evidence>
<evidence type="ECO:0000313" key="2">
    <source>
        <dbReference type="Proteomes" id="UP000225277"/>
    </source>
</evidence>
<accession>A0A2D3V4U4</accession>
<dbReference type="EMBL" id="FJUY01000009">
    <property type="protein sequence ID" value="CZT20470.1"/>
    <property type="molecule type" value="Genomic_DNA"/>
</dbReference>
<dbReference type="Proteomes" id="UP000225277">
    <property type="component" value="Unassembled WGS sequence"/>
</dbReference>
<name>A0A2D3V4U4_9PEZI</name>
<dbReference type="RefSeq" id="XP_023627359.1">
    <property type="nucleotide sequence ID" value="XM_023771591.1"/>
</dbReference>
<keyword evidence="2" id="KW-1185">Reference proteome</keyword>
<organism evidence="1 2">
    <name type="scientific">Ramularia collo-cygni</name>
    <dbReference type="NCBI Taxonomy" id="112498"/>
    <lineage>
        <taxon>Eukaryota</taxon>
        <taxon>Fungi</taxon>
        <taxon>Dikarya</taxon>
        <taxon>Ascomycota</taxon>
        <taxon>Pezizomycotina</taxon>
        <taxon>Dothideomycetes</taxon>
        <taxon>Dothideomycetidae</taxon>
        <taxon>Mycosphaerellales</taxon>
        <taxon>Mycosphaerellaceae</taxon>
        <taxon>Ramularia</taxon>
    </lineage>
</organism>
<protein>
    <submittedName>
        <fullName evidence="1">Uncharacterized protein</fullName>
    </submittedName>
</protein>
<dbReference type="GeneID" id="35601469"/>
<reference evidence="1 2" key="1">
    <citation type="submission" date="2016-03" db="EMBL/GenBank/DDBJ databases">
        <authorList>
            <person name="Ploux O."/>
        </authorList>
    </citation>
    <scope>NUCLEOTIDE SEQUENCE [LARGE SCALE GENOMIC DNA]</scope>
    <source>
        <strain evidence="1 2">URUG2</strain>
    </source>
</reference>
<gene>
    <name evidence="1" type="ORF">RCC_06330</name>
</gene>
<dbReference type="AlphaFoldDB" id="A0A2D3V4U4"/>
<proteinExistence type="predicted"/>
<sequence>MARPKLTLKIHVSGNAFEIGASYTASRRTVRESSSDYTLLVMPIQSSAIMM</sequence>